<accession>F4QQP6</accession>
<keyword evidence="2" id="KW-1185">Reference proteome</keyword>
<dbReference type="EMBL" id="GL883079">
    <property type="protein sequence ID" value="EGF90533.1"/>
    <property type="molecule type" value="Genomic_DNA"/>
</dbReference>
<dbReference type="STRING" id="715226.ABI_35560"/>
<evidence type="ECO:0000313" key="2">
    <source>
        <dbReference type="Proteomes" id="UP000006512"/>
    </source>
</evidence>
<protein>
    <submittedName>
        <fullName evidence="1">Uncharacterized protein</fullName>
    </submittedName>
</protein>
<evidence type="ECO:0000313" key="1">
    <source>
        <dbReference type="EMBL" id="EGF90533.1"/>
    </source>
</evidence>
<name>F4QQP6_9CAUL</name>
<organism evidence="1 2">
    <name type="scientific">Asticcacaulis biprosthecium C19</name>
    <dbReference type="NCBI Taxonomy" id="715226"/>
    <lineage>
        <taxon>Bacteria</taxon>
        <taxon>Pseudomonadati</taxon>
        <taxon>Pseudomonadota</taxon>
        <taxon>Alphaproteobacteria</taxon>
        <taxon>Caulobacterales</taxon>
        <taxon>Caulobacteraceae</taxon>
        <taxon>Asticcacaulis</taxon>
    </lineage>
</organism>
<sequence>MGEIEAAAADRPMVAVMTFFGAAQIHYGRLMEDPEAKAAFKYTLPSLKSAMQAPAAADFMTASALAGEKGKGQEREDAARYLARANDLDALPYGAFRYVTFANLVNETEDAAKWDPSIQAAMPSRADCFWRFIAAAPWTANTYYDLGNTLYGEYDMPKAWRVWDLGRAADPDWKSSLMRGVPQLEARLRRDFPDSF</sequence>
<dbReference type="AlphaFoldDB" id="F4QQP6"/>
<proteinExistence type="predicted"/>
<dbReference type="Proteomes" id="UP000006512">
    <property type="component" value="Unassembled WGS sequence"/>
</dbReference>
<reference evidence="2" key="1">
    <citation type="submission" date="2011-03" db="EMBL/GenBank/DDBJ databases">
        <title>Draft genome sequence of Brevundimonas diminuta.</title>
        <authorList>
            <person name="Brown P.J.B."/>
            <person name="Buechlein A."/>
            <person name="Hemmerich C."/>
            <person name="Brun Y.V."/>
        </authorList>
    </citation>
    <scope>NUCLEOTIDE SEQUENCE [LARGE SCALE GENOMIC DNA]</scope>
    <source>
        <strain evidence="2">C19</strain>
    </source>
</reference>
<gene>
    <name evidence="1" type="ORF">ABI_35560</name>
</gene>
<dbReference type="HOGENOM" id="CLU_1387801_0_0_5"/>